<dbReference type="AlphaFoldDB" id="A0A6G4WTR2"/>
<dbReference type="RefSeq" id="WP_165297517.1">
    <property type="nucleotide sequence ID" value="NZ_JAAKZZ010000034.1"/>
</dbReference>
<evidence type="ECO:0000313" key="3">
    <source>
        <dbReference type="Proteomes" id="UP000477722"/>
    </source>
</evidence>
<sequence>MEGVVMYRYRCVQCRTTSPPVLTRAALAQERQSHRILVHGGHIPDGEQIEKPPRFSFFDLPREQQIFGTLLVLVIVVGILIRVT</sequence>
<keyword evidence="1" id="KW-0812">Transmembrane</keyword>
<dbReference type="Proteomes" id="UP000477722">
    <property type="component" value="Unassembled WGS sequence"/>
</dbReference>
<name>A0A6G4WTR2_9ACTN</name>
<accession>A0A6G4WTR2</accession>
<gene>
    <name evidence="2" type="ORF">G5C65_05720</name>
</gene>
<keyword evidence="3" id="KW-1185">Reference proteome</keyword>
<organism evidence="2 3">
    <name type="scientific">Streptomyces boncukensis</name>
    <dbReference type="NCBI Taxonomy" id="2711219"/>
    <lineage>
        <taxon>Bacteria</taxon>
        <taxon>Bacillati</taxon>
        <taxon>Actinomycetota</taxon>
        <taxon>Actinomycetes</taxon>
        <taxon>Kitasatosporales</taxon>
        <taxon>Streptomycetaceae</taxon>
        <taxon>Streptomyces</taxon>
    </lineage>
</organism>
<comment type="caution">
    <text evidence="2">The sequence shown here is derived from an EMBL/GenBank/DDBJ whole genome shotgun (WGS) entry which is preliminary data.</text>
</comment>
<reference evidence="2 3" key="1">
    <citation type="submission" date="2020-02" db="EMBL/GenBank/DDBJ databases">
        <title>Whole-genome analyses of novel actinobacteria.</title>
        <authorList>
            <person name="Sahin N."/>
            <person name="Tatar D."/>
        </authorList>
    </citation>
    <scope>NUCLEOTIDE SEQUENCE [LARGE SCALE GENOMIC DNA]</scope>
    <source>
        <strain evidence="2 3">SB3404</strain>
    </source>
</reference>
<evidence type="ECO:0000256" key="1">
    <source>
        <dbReference type="SAM" id="Phobius"/>
    </source>
</evidence>
<proteinExistence type="predicted"/>
<dbReference type="EMBL" id="JAAKZZ010000034">
    <property type="protein sequence ID" value="NGO67861.1"/>
    <property type="molecule type" value="Genomic_DNA"/>
</dbReference>
<feature type="transmembrane region" description="Helical" evidence="1">
    <location>
        <begin position="65"/>
        <end position="83"/>
    </location>
</feature>
<protein>
    <submittedName>
        <fullName evidence="2">Uncharacterized protein</fullName>
    </submittedName>
</protein>
<evidence type="ECO:0000313" key="2">
    <source>
        <dbReference type="EMBL" id="NGO67861.1"/>
    </source>
</evidence>
<keyword evidence="1" id="KW-0472">Membrane</keyword>
<keyword evidence="1" id="KW-1133">Transmembrane helix</keyword>